<protein>
    <submittedName>
        <fullName evidence="7">FAD-dependent oxidoreductase</fullName>
    </submittedName>
</protein>
<dbReference type="InterPro" id="IPR016156">
    <property type="entry name" value="FAD/NAD-linked_Rdtase_dimer_sf"/>
</dbReference>
<feature type="domain" description="FAD/NAD(P)-binding" evidence="5">
    <location>
        <begin position="2"/>
        <end position="279"/>
    </location>
</feature>
<dbReference type="SUPFAM" id="SSF55424">
    <property type="entry name" value="FAD/NAD-linked reductases, dimerisation (C-terminal) domain"/>
    <property type="match status" value="1"/>
</dbReference>
<gene>
    <name evidence="7" type="ORF">G5V58_19300</name>
</gene>
<keyword evidence="8" id="KW-1185">Reference proteome</keyword>
<dbReference type="Proteomes" id="UP000502996">
    <property type="component" value="Chromosome"/>
</dbReference>
<evidence type="ECO:0000256" key="2">
    <source>
        <dbReference type="ARBA" id="ARBA00022630"/>
    </source>
</evidence>
<evidence type="ECO:0000259" key="6">
    <source>
        <dbReference type="Pfam" id="PF14759"/>
    </source>
</evidence>
<dbReference type="PRINTS" id="PR00411">
    <property type="entry name" value="PNDRDTASEI"/>
</dbReference>
<organism evidence="7 8">
    <name type="scientific">Nocardioides anomalus</name>
    <dbReference type="NCBI Taxonomy" id="2712223"/>
    <lineage>
        <taxon>Bacteria</taxon>
        <taxon>Bacillati</taxon>
        <taxon>Actinomycetota</taxon>
        <taxon>Actinomycetes</taxon>
        <taxon>Propionibacteriales</taxon>
        <taxon>Nocardioidaceae</taxon>
        <taxon>Nocardioides</taxon>
    </lineage>
</organism>
<dbReference type="InterPro" id="IPR036188">
    <property type="entry name" value="FAD/NAD-bd_sf"/>
</dbReference>
<accession>A0A6G6WM05</accession>
<dbReference type="InterPro" id="IPR050446">
    <property type="entry name" value="FAD-oxidoreductase/Apoptosis"/>
</dbReference>
<evidence type="ECO:0000256" key="4">
    <source>
        <dbReference type="ARBA" id="ARBA00023002"/>
    </source>
</evidence>
<reference evidence="7 8" key="1">
    <citation type="submission" date="2020-02" db="EMBL/GenBank/DDBJ databases">
        <title>Full genome sequence of Nocardioides sp. R-3366.</title>
        <authorList>
            <person name="Im W.-T."/>
        </authorList>
    </citation>
    <scope>NUCLEOTIDE SEQUENCE [LARGE SCALE GENOMIC DNA]</scope>
    <source>
        <strain evidence="7 8">R-3366</strain>
    </source>
</reference>
<name>A0A6G6WM05_9ACTN</name>
<dbReference type="EMBL" id="CP049257">
    <property type="protein sequence ID" value="QIG46090.1"/>
    <property type="molecule type" value="Genomic_DNA"/>
</dbReference>
<dbReference type="KEGG" id="nano:G5V58_19300"/>
<dbReference type="PANTHER" id="PTHR43557">
    <property type="entry name" value="APOPTOSIS-INDUCING FACTOR 1"/>
    <property type="match status" value="1"/>
</dbReference>
<feature type="domain" description="Reductase C-terminal" evidence="6">
    <location>
        <begin position="326"/>
        <end position="394"/>
    </location>
</feature>
<dbReference type="Pfam" id="PF07992">
    <property type="entry name" value="Pyr_redox_2"/>
    <property type="match status" value="1"/>
</dbReference>
<keyword evidence="3" id="KW-0274">FAD</keyword>
<evidence type="ECO:0000313" key="8">
    <source>
        <dbReference type="Proteomes" id="UP000502996"/>
    </source>
</evidence>
<evidence type="ECO:0000256" key="3">
    <source>
        <dbReference type="ARBA" id="ARBA00022827"/>
    </source>
</evidence>
<dbReference type="InterPro" id="IPR028202">
    <property type="entry name" value="Reductase_C"/>
</dbReference>
<keyword evidence="4" id="KW-0560">Oxidoreductase</keyword>
<comment type="cofactor">
    <cofactor evidence="1">
        <name>FAD</name>
        <dbReference type="ChEBI" id="CHEBI:57692"/>
    </cofactor>
</comment>
<evidence type="ECO:0000259" key="5">
    <source>
        <dbReference type="Pfam" id="PF07992"/>
    </source>
</evidence>
<proteinExistence type="predicted"/>
<dbReference type="PANTHER" id="PTHR43557:SF2">
    <property type="entry name" value="RIESKE DOMAIN-CONTAINING PROTEIN-RELATED"/>
    <property type="match status" value="1"/>
</dbReference>
<dbReference type="InterPro" id="IPR023753">
    <property type="entry name" value="FAD/NAD-binding_dom"/>
</dbReference>
<dbReference type="Gene3D" id="3.30.390.30">
    <property type="match status" value="1"/>
</dbReference>
<dbReference type="PRINTS" id="PR00368">
    <property type="entry name" value="FADPNR"/>
</dbReference>
<dbReference type="Gene3D" id="3.50.50.60">
    <property type="entry name" value="FAD/NAD(P)-binding domain"/>
    <property type="match status" value="2"/>
</dbReference>
<evidence type="ECO:0000313" key="7">
    <source>
        <dbReference type="EMBL" id="QIG46090.1"/>
    </source>
</evidence>
<sequence>MAVVGAGLAGLRACERLRAAGHTGRIVVLGEEAHPPYNRPPLSKELLRGTLDRDKLPFRQRAATEDVEWRLGTRVGAVDLAGHTVALDDGTGLGWDGLVYATGVRARRLELDGAAWRHTIRTLDDALRLAPSLAPGTRVVVIGAGFIGCEVAATAVERGCEVTVVEPLGTPLERVVGAQVGREVQRRHEQHNVRFALGRTVRAVADAGEHLEVELDNGAGLAADVIVEAVGSVANTEPLDGQGLDLAHGVLCDDGLHPLRDGEPVLDVVAVGDVARFPVRAYGDAPIRVEHWTMPTDMATHAASSLLAGLAGTQVDSTGFAPLPTFWSEQYGVRMQSFGLPHLGLEDVRVLDGDLAGEAAVGYHRDGRLVGVVLLGMGKRMLEFRTAVAEARAASLEPAR</sequence>
<dbReference type="SUPFAM" id="SSF51905">
    <property type="entry name" value="FAD/NAD(P)-binding domain"/>
    <property type="match status" value="2"/>
</dbReference>
<dbReference type="GO" id="GO:0005737">
    <property type="term" value="C:cytoplasm"/>
    <property type="evidence" value="ECO:0007669"/>
    <property type="project" value="TreeGrafter"/>
</dbReference>
<dbReference type="AlphaFoldDB" id="A0A6G6WM05"/>
<dbReference type="Pfam" id="PF14759">
    <property type="entry name" value="Reductase_C"/>
    <property type="match status" value="1"/>
</dbReference>
<keyword evidence="2" id="KW-0285">Flavoprotein</keyword>
<dbReference type="GO" id="GO:0016651">
    <property type="term" value="F:oxidoreductase activity, acting on NAD(P)H"/>
    <property type="evidence" value="ECO:0007669"/>
    <property type="project" value="TreeGrafter"/>
</dbReference>
<evidence type="ECO:0000256" key="1">
    <source>
        <dbReference type="ARBA" id="ARBA00001974"/>
    </source>
</evidence>